<dbReference type="AlphaFoldDB" id="A0AAE0GQ16"/>
<dbReference type="Gene3D" id="3.10.20.90">
    <property type="entry name" value="Phosphatidylinositol 3-kinase Catalytic Subunit, Chain A, domain 1"/>
    <property type="match status" value="1"/>
</dbReference>
<comment type="caution">
    <text evidence="1">The sequence shown here is derived from an EMBL/GenBank/DDBJ whole genome shotgun (WGS) entry which is preliminary data.</text>
</comment>
<dbReference type="InterPro" id="IPR029071">
    <property type="entry name" value="Ubiquitin-like_domsf"/>
</dbReference>
<organism evidence="1 2">
    <name type="scientific">Cymbomonas tetramitiformis</name>
    <dbReference type="NCBI Taxonomy" id="36881"/>
    <lineage>
        <taxon>Eukaryota</taxon>
        <taxon>Viridiplantae</taxon>
        <taxon>Chlorophyta</taxon>
        <taxon>Pyramimonadophyceae</taxon>
        <taxon>Pyramimonadales</taxon>
        <taxon>Pyramimonadaceae</taxon>
        <taxon>Cymbomonas</taxon>
    </lineage>
</organism>
<dbReference type="CDD" id="cd17039">
    <property type="entry name" value="Ubl_ubiquitin_like"/>
    <property type="match status" value="1"/>
</dbReference>
<dbReference type="SUPFAM" id="SSF54236">
    <property type="entry name" value="Ubiquitin-like"/>
    <property type="match status" value="1"/>
</dbReference>
<reference evidence="1 2" key="1">
    <citation type="journal article" date="2015" name="Genome Biol. Evol.">
        <title>Comparative Genomics of a Bacterivorous Green Alga Reveals Evolutionary Causalities and Consequences of Phago-Mixotrophic Mode of Nutrition.</title>
        <authorList>
            <person name="Burns J.A."/>
            <person name="Paasch A."/>
            <person name="Narechania A."/>
            <person name="Kim E."/>
        </authorList>
    </citation>
    <scope>NUCLEOTIDE SEQUENCE [LARGE SCALE GENOMIC DNA]</scope>
    <source>
        <strain evidence="1 2">PLY_AMNH</strain>
    </source>
</reference>
<dbReference type="Proteomes" id="UP001190700">
    <property type="component" value="Unassembled WGS sequence"/>
</dbReference>
<name>A0AAE0GQ16_9CHLO</name>
<evidence type="ECO:0000313" key="2">
    <source>
        <dbReference type="Proteomes" id="UP001190700"/>
    </source>
</evidence>
<evidence type="ECO:0008006" key="3">
    <source>
        <dbReference type="Google" id="ProtNLM"/>
    </source>
</evidence>
<dbReference type="EMBL" id="LGRX02003585">
    <property type="protein sequence ID" value="KAK3282015.1"/>
    <property type="molecule type" value="Genomic_DNA"/>
</dbReference>
<evidence type="ECO:0000313" key="1">
    <source>
        <dbReference type="EMBL" id="KAK3282015.1"/>
    </source>
</evidence>
<keyword evidence="2" id="KW-1185">Reference proteome</keyword>
<protein>
    <recommendedName>
        <fullName evidence="3">Ubiquitin-like domain-containing protein</fullName>
    </recommendedName>
</protein>
<proteinExistence type="predicted"/>
<sequence length="129" mass="14515">MKLTIKPRVQKDKWSLYWKSSMLTKTEKLDDITLDVSDPKSFTAAQLKAAVAEKFGWEPVDTLLRLEGFEEPWELAMYKGVELPSDSTLEDCNVPDEATVVTVRKVLVAEGWKLVGGDDGDSDTDEDDF</sequence>
<gene>
    <name evidence="1" type="ORF">CYMTET_10226</name>
</gene>
<accession>A0AAE0GQ16</accession>